<dbReference type="SUPFAM" id="SSF55073">
    <property type="entry name" value="Nucleotide cyclase"/>
    <property type="match status" value="1"/>
</dbReference>
<dbReference type="InterPro" id="IPR029787">
    <property type="entry name" value="Nucleotide_cyclase"/>
</dbReference>
<dbReference type="Gene3D" id="3.30.70.270">
    <property type="match status" value="1"/>
</dbReference>
<name>A0ABP3TGF0_9GAMM</name>
<dbReference type="EC" id="2.7.7.65" evidence="1"/>
<dbReference type="Pfam" id="PF00990">
    <property type="entry name" value="GGDEF"/>
    <property type="match status" value="1"/>
</dbReference>
<dbReference type="PROSITE" id="PS50887">
    <property type="entry name" value="GGDEF"/>
    <property type="match status" value="1"/>
</dbReference>
<dbReference type="PANTHER" id="PTHR45138">
    <property type="entry name" value="REGULATORY COMPONENTS OF SENSORY TRANSDUCTION SYSTEM"/>
    <property type="match status" value="1"/>
</dbReference>
<evidence type="ECO:0000256" key="3">
    <source>
        <dbReference type="SAM" id="Coils"/>
    </source>
</evidence>
<dbReference type="Gene3D" id="6.10.340.10">
    <property type="match status" value="1"/>
</dbReference>
<evidence type="ECO:0000256" key="2">
    <source>
        <dbReference type="ARBA" id="ARBA00034247"/>
    </source>
</evidence>
<feature type="transmembrane region" description="Helical" evidence="4">
    <location>
        <begin position="12"/>
        <end position="35"/>
    </location>
</feature>
<sequence length="558" mass="62415">MRSLRQSIGTRLSLIIGVTFSLYLVVVSTVGYVIYQQYRGFSELASSHFGRAMAAAELTRDAEIIAAEVFEIMVGSRRSISAGNQRTENLASLYQMARDRLEQLGTAGEVGDPVRDELIRWQQPFFDSLNSLGDQLDKEETLRAAHLQRFDELFLLLQQLPLENTDSLQPNEQRFVSYALTAMTSAAAALSAERPGHIAQLENTCRQSLQRLEALSLADDQWVRLRTKLSLVLPETFENRPPLLKNARATLAIARHTRVLAQKLTSATYNYHLQLKASAQQAIEDHQQLIRHSLMGLLLASLALLVITLGAVIHIRRNIVYRINRLNHAMQSHLSGQVVSIPQDGQDEISGMGTSFAVFVDARHQAEQQLEEANQHLQQVNEELERLSVTDALTGIANRRSFDLQLAQEWRRAQRDSRMLAVIMVDVDLFKNFNDTFGHQRGDDCLRQIAQALAAQLHRSGDLIARYGGEEFILLLPGLDLQQAGQMAERLRDAVAALNISHPSSLSGCVSVSLGVVARVPHPNMRVEMLIHDADKALYMAKEQGRDRICFSAEGRTD</sequence>
<evidence type="ECO:0000256" key="1">
    <source>
        <dbReference type="ARBA" id="ARBA00012528"/>
    </source>
</evidence>
<dbReference type="InterPro" id="IPR043128">
    <property type="entry name" value="Rev_trsase/Diguanyl_cyclase"/>
</dbReference>
<evidence type="ECO:0000259" key="5">
    <source>
        <dbReference type="PROSITE" id="PS50887"/>
    </source>
</evidence>
<protein>
    <recommendedName>
        <fullName evidence="1">diguanylate cyclase</fullName>
        <ecNumber evidence="1">2.7.7.65</ecNumber>
    </recommendedName>
</protein>
<evidence type="ECO:0000313" key="7">
    <source>
        <dbReference type="Proteomes" id="UP001499915"/>
    </source>
</evidence>
<feature type="transmembrane region" description="Helical" evidence="4">
    <location>
        <begin position="294"/>
        <end position="315"/>
    </location>
</feature>
<dbReference type="EMBL" id="BAAAET010000005">
    <property type="protein sequence ID" value="GAA0700335.1"/>
    <property type="molecule type" value="Genomic_DNA"/>
</dbReference>
<dbReference type="SMART" id="SM00267">
    <property type="entry name" value="GGDEF"/>
    <property type="match status" value="1"/>
</dbReference>
<reference evidence="7" key="1">
    <citation type="journal article" date="2019" name="Int. J. Syst. Evol. Microbiol.">
        <title>The Global Catalogue of Microorganisms (GCM) 10K type strain sequencing project: providing services to taxonomists for standard genome sequencing and annotation.</title>
        <authorList>
            <consortium name="The Broad Institute Genomics Platform"/>
            <consortium name="The Broad Institute Genome Sequencing Center for Infectious Disease"/>
            <person name="Wu L."/>
            <person name="Ma J."/>
        </authorList>
    </citation>
    <scope>NUCLEOTIDE SEQUENCE [LARGE SCALE GENOMIC DNA]</scope>
    <source>
        <strain evidence="7">JCM 15134</strain>
    </source>
</reference>
<keyword evidence="4" id="KW-0812">Transmembrane</keyword>
<dbReference type="CDD" id="cd01949">
    <property type="entry name" value="GGDEF"/>
    <property type="match status" value="1"/>
</dbReference>
<comment type="caution">
    <text evidence="6">The sequence shown here is derived from an EMBL/GenBank/DDBJ whole genome shotgun (WGS) entry which is preliminary data.</text>
</comment>
<accession>A0ABP3TGF0</accession>
<dbReference type="InterPro" id="IPR050469">
    <property type="entry name" value="Diguanylate_Cyclase"/>
</dbReference>
<evidence type="ECO:0000313" key="6">
    <source>
        <dbReference type="EMBL" id="GAA0700335.1"/>
    </source>
</evidence>
<dbReference type="PANTHER" id="PTHR45138:SF9">
    <property type="entry name" value="DIGUANYLATE CYCLASE DGCM-RELATED"/>
    <property type="match status" value="1"/>
</dbReference>
<proteinExistence type="predicted"/>
<organism evidence="6 7">
    <name type="scientific">Marinobacterium maritimum</name>
    <dbReference type="NCBI Taxonomy" id="500162"/>
    <lineage>
        <taxon>Bacteria</taxon>
        <taxon>Pseudomonadati</taxon>
        <taxon>Pseudomonadota</taxon>
        <taxon>Gammaproteobacteria</taxon>
        <taxon>Oceanospirillales</taxon>
        <taxon>Oceanospirillaceae</taxon>
        <taxon>Marinobacterium</taxon>
    </lineage>
</organism>
<dbReference type="NCBIfam" id="TIGR00254">
    <property type="entry name" value="GGDEF"/>
    <property type="match status" value="1"/>
</dbReference>
<evidence type="ECO:0000256" key="4">
    <source>
        <dbReference type="SAM" id="Phobius"/>
    </source>
</evidence>
<keyword evidence="3" id="KW-0175">Coiled coil</keyword>
<gene>
    <name evidence="6" type="ORF">GCM10009104_31600</name>
</gene>
<keyword evidence="7" id="KW-1185">Reference proteome</keyword>
<dbReference type="Proteomes" id="UP001499915">
    <property type="component" value="Unassembled WGS sequence"/>
</dbReference>
<keyword evidence="4" id="KW-0472">Membrane</keyword>
<keyword evidence="4" id="KW-1133">Transmembrane helix</keyword>
<dbReference type="RefSeq" id="WP_343808212.1">
    <property type="nucleotide sequence ID" value="NZ_BAAAET010000005.1"/>
</dbReference>
<feature type="coiled-coil region" evidence="3">
    <location>
        <begin position="363"/>
        <end position="390"/>
    </location>
</feature>
<comment type="catalytic activity">
    <reaction evidence="2">
        <text>2 GTP = 3',3'-c-di-GMP + 2 diphosphate</text>
        <dbReference type="Rhea" id="RHEA:24898"/>
        <dbReference type="ChEBI" id="CHEBI:33019"/>
        <dbReference type="ChEBI" id="CHEBI:37565"/>
        <dbReference type="ChEBI" id="CHEBI:58805"/>
        <dbReference type="EC" id="2.7.7.65"/>
    </reaction>
</comment>
<feature type="domain" description="GGDEF" evidence="5">
    <location>
        <begin position="418"/>
        <end position="554"/>
    </location>
</feature>
<dbReference type="InterPro" id="IPR000160">
    <property type="entry name" value="GGDEF_dom"/>
</dbReference>